<dbReference type="EMBL" id="JANBUO010001532">
    <property type="protein sequence ID" value="KAJ2797852.1"/>
    <property type="molecule type" value="Genomic_DNA"/>
</dbReference>
<dbReference type="PANTHER" id="PTHR24350">
    <property type="entry name" value="SERINE/THREONINE-PROTEIN KINASE IAL-RELATED"/>
    <property type="match status" value="1"/>
</dbReference>
<feature type="region of interest" description="Disordered" evidence="10">
    <location>
        <begin position="876"/>
        <end position="903"/>
    </location>
</feature>
<dbReference type="PROSITE" id="PS50011">
    <property type="entry name" value="PROTEIN_KINASE_DOM"/>
    <property type="match status" value="1"/>
</dbReference>
<feature type="active site" description="Proton acceptor" evidence="6">
    <location>
        <position position="276"/>
    </location>
</feature>
<feature type="domain" description="Protein kinase" evidence="11">
    <location>
        <begin position="146"/>
        <end position="424"/>
    </location>
</feature>
<comment type="caution">
    <text evidence="12">The sequence shown here is derived from an EMBL/GenBank/DDBJ whole genome shotgun (WGS) entry which is preliminary data.</text>
</comment>
<feature type="compositionally biased region" description="Polar residues" evidence="10">
    <location>
        <begin position="91"/>
        <end position="100"/>
    </location>
</feature>
<protein>
    <recommendedName>
        <fullName evidence="11">Protein kinase domain-containing protein</fullName>
    </recommendedName>
</protein>
<feature type="compositionally biased region" description="Low complexity" evidence="10">
    <location>
        <begin position="741"/>
        <end position="754"/>
    </location>
</feature>
<dbReference type="SMART" id="SM00220">
    <property type="entry name" value="S_TKc"/>
    <property type="match status" value="1"/>
</dbReference>
<feature type="region of interest" description="Disordered" evidence="10">
    <location>
        <begin position="85"/>
        <end position="118"/>
    </location>
</feature>
<evidence type="ECO:0000256" key="7">
    <source>
        <dbReference type="PIRSR" id="PIRSR630616-2"/>
    </source>
</evidence>
<feature type="binding site" evidence="7 9">
    <location>
        <position position="175"/>
    </location>
    <ligand>
        <name>ATP</name>
        <dbReference type="ChEBI" id="CHEBI:30616"/>
    </ligand>
</feature>
<evidence type="ECO:0000256" key="8">
    <source>
        <dbReference type="PIRSR" id="PIRSR630616-3"/>
    </source>
</evidence>
<feature type="compositionally biased region" description="Polar residues" evidence="10">
    <location>
        <begin position="636"/>
        <end position="645"/>
    </location>
</feature>
<feature type="cross-link" description="Glycyl lysine isopeptide (Lys-Gly) (interchain with G-Cter in SUMO2)" evidence="8">
    <location>
        <position position="278"/>
    </location>
</feature>
<evidence type="ECO:0000259" key="11">
    <source>
        <dbReference type="PROSITE" id="PS50011"/>
    </source>
</evidence>
<evidence type="ECO:0000256" key="6">
    <source>
        <dbReference type="PIRSR" id="PIRSR630616-1"/>
    </source>
</evidence>
<dbReference type="Gene3D" id="1.10.510.10">
    <property type="entry name" value="Transferase(Phosphotransferase) domain 1"/>
    <property type="match status" value="1"/>
</dbReference>
<dbReference type="PROSITE" id="PS00107">
    <property type="entry name" value="PROTEIN_KINASE_ATP"/>
    <property type="match status" value="1"/>
</dbReference>
<feature type="compositionally biased region" description="Polar residues" evidence="10">
    <location>
        <begin position="881"/>
        <end position="890"/>
    </location>
</feature>
<keyword evidence="5 7" id="KW-0067">ATP-binding</keyword>
<feature type="region of interest" description="Disordered" evidence="10">
    <location>
        <begin position="612"/>
        <end position="658"/>
    </location>
</feature>
<keyword evidence="1" id="KW-0723">Serine/threonine-protein kinase</keyword>
<dbReference type="InterPro" id="IPR030616">
    <property type="entry name" value="Aur-like"/>
</dbReference>
<feature type="compositionally biased region" description="Acidic residues" evidence="10">
    <location>
        <begin position="1002"/>
        <end position="1011"/>
    </location>
</feature>
<reference evidence="12" key="1">
    <citation type="submission" date="2022-07" db="EMBL/GenBank/DDBJ databases">
        <title>Phylogenomic reconstructions and comparative analyses of Kickxellomycotina fungi.</title>
        <authorList>
            <person name="Reynolds N.K."/>
            <person name="Stajich J.E."/>
            <person name="Barry K."/>
            <person name="Grigoriev I.V."/>
            <person name="Crous P."/>
            <person name="Smith M.E."/>
        </authorList>
    </citation>
    <scope>NUCLEOTIDE SEQUENCE</scope>
    <source>
        <strain evidence="12">NRRL 1565</strain>
    </source>
</reference>
<feature type="region of interest" description="Disordered" evidence="10">
    <location>
        <begin position="695"/>
        <end position="804"/>
    </location>
</feature>
<evidence type="ECO:0000256" key="5">
    <source>
        <dbReference type="ARBA" id="ARBA00022840"/>
    </source>
</evidence>
<proteinExistence type="predicted"/>
<dbReference type="InterPro" id="IPR011009">
    <property type="entry name" value="Kinase-like_dom_sf"/>
</dbReference>
<dbReference type="SUPFAM" id="SSF56112">
    <property type="entry name" value="Protein kinase-like (PK-like)"/>
    <property type="match status" value="1"/>
</dbReference>
<evidence type="ECO:0000256" key="9">
    <source>
        <dbReference type="PROSITE-ProRule" id="PRU10141"/>
    </source>
</evidence>
<feature type="binding site" evidence="7">
    <location>
        <position position="294"/>
    </location>
    <ligand>
        <name>ATP</name>
        <dbReference type="ChEBI" id="CHEBI:30616"/>
    </ligand>
</feature>
<accession>A0A9W8HXI4</accession>
<keyword evidence="4" id="KW-0418">Kinase</keyword>
<keyword evidence="13" id="KW-1185">Reference proteome</keyword>
<dbReference type="AlphaFoldDB" id="A0A9W8HXI4"/>
<dbReference type="GO" id="GO:0005524">
    <property type="term" value="F:ATP binding"/>
    <property type="evidence" value="ECO:0007669"/>
    <property type="project" value="UniProtKB-UniRule"/>
</dbReference>
<dbReference type="InterPro" id="IPR000719">
    <property type="entry name" value="Prot_kinase_dom"/>
</dbReference>
<feature type="region of interest" description="Disordered" evidence="10">
    <location>
        <begin position="467"/>
        <end position="489"/>
    </location>
</feature>
<name>A0A9W8HXI4_9FUNG</name>
<sequence length="1011" mass="107834">DPVDFSKSGRANIRPLRRTPNTSDISKQWRASPLPNGATNSSRGGSSAALAVDTAKTHFLSSTFQEKDSPLSGLSLALNKHKNLGHLDGNTGHTKPSTPLYSVPQPRTPHPLSPADSMKTPGYVDPESLPFELGTIVTDTKTGKHYKLLSVLGEGSYAVVYMARCSDDGVKYAIKCLSKLELTPRQLYLQRTELEIHESVCPHPHIVTLYSHFETRDWLFLVMEHVAGPDLYDYITQHPAFNANQEERRFAEATRLFEQMIDAVAHIHALKAYHRDLKPENFILGADGNLKLADFGLATHESLSVDFECGSKPYMSYENRNAELNPNDATIYGPRVDYSPRLSDVWALGVLFLNLLFAQSPWNDPSRECCFKFCRFLREGAGFLVNQFPKLPREVADFLVTRVFSPESGRCSVLELKQWVHDLGFPFNRAKSGVAVAPRPVPARHNKAVANVARKPAGSSAGVIAASPAQVPNGSHGAQSHASGSLGKKWLPAHGTPVSAFKASHHTPQPAAATTALALDPAVASTGTQPKSPIDWRAPAPLPLKMPLGNTAVHASKPNNLSTSVPALVFSQFIPATQAAAARKMMPREFNHTAAKAAAAVLQSSILGLPKNGLGQGKPDSGPVDAETDAGAEKNGGTSWTQLESLSEETDEGESGARALEHSAAAADLASKFPRQPVVGPRGFSLGMFDSEDDMDFSEPLSFDDSRKPRQQPRSTGAKSMPSADASEMLTNTKVPPLPISAGTAGSTVGGSYSDDMDIAGSFSDEESGNTNDRRGAPRQADAAPPLLRYEPRTALPPNHRVHFGGVSQSVVPLSRGGRAPTTNNSADSSLTATLVSPSVEYYGAHAKSAGKAATASTSTGSTAVGDCGYYVDADDEGESSQRAQKSRPGSNPRGVNKSAAGAALRGVRFDTRAKNNSTVAAPIALHSMPAPFGALGHRGAALDTTAFSWADDVEELPIPSMNANASAAASLGRRATTGCRYSEEDEDYSSSDGLPWPTASDQEDMFAMEL</sequence>
<feature type="binding site" evidence="7">
    <location>
        <begin position="280"/>
        <end position="281"/>
    </location>
    <ligand>
        <name>ATP</name>
        <dbReference type="ChEBI" id="CHEBI:30616"/>
    </ligand>
</feature>
<dbReference type="OrthoDB" id="541276at2759"/>
<evidence type="ECO:0000256" key="1">
    <source>
        <dbReference type="ARBA" id="ARBA00022527"/>
    </source>
</evidence>
<dbReference type="InterPro" id="IPR017441">
    <property type="entry name" value="Protein_kinase_ATP_BS"/>
</dbReference>
<evidence type="ECO:0000313" key="12">
    <source>
        <dbReference type="EMBL" id="KAJ2797852.1"/>
    </source>
</evidence>
<evidence type="ECO:0000313" key="13">
    <source>
        <dbReference type="Proteomes" id="UP001140094"/>
    </source>
</evidence>
<feature type="region of interest" description="Disordered" evidence="10">
    <location>
        <begin position="982"/>
        <end position="1011"/>
    </location>
</feature>
<evidence type="ECO:0000256" key="3">
    <source>
        <dbReference type="ARBA" id="ARBA00022741"/>
    </source>
</evidence>
<evidence type="ECO:0000256" key="2">
    <source>
        <dbReference type="ARBA" id="ARBA00022679"/>
    </source>
</evidence>
<dbReference type="Proteomes" id="UP001140094">
    <property type="component" value="Unassembled WGS sequence"/>
</dbReference>
<feature type="compositionally biased region" description="Low complexity" evidence="10">
    <location>
        <begin position="474"/>
        <end position="487"/>
    </location>
</feature>
<evidence type="ECO:0000256" key="10">
    <source>
        <dbReference type="SAM" id="MobiDB-lite"/>
    </source>
</evidence>
<keyword evidence="2" id="KW-0808">Transferase</keyword>
<gene>
    <name evidence="12" type="ORF">H4R20_005037</name>
</gene>
<feature type="non-terminal residue" evidence="12">
    <location>
        <position position="1"/>
    </location>
</feature>
<keyword evidence="3 7" id="KW-0547">Nucleotide-binding</keyword>
<dbReference type="Pfam" id="PF00069">
    <property type="entry name" value="Pkinase"/>
    <property type="match status" value="1"/>
</dbReference>
<feature type="region of interest" description="Disordered" evidence="10">
    <location>
        <begin position="1"/>
        <end position="49"/>
    </location>
</feature>
<organism evidence="12 13">
    <name type="scientific">Coemansia guatemalensis</name>
    <dbReference type="NCBI Taxonomy" id="2761395"/>
    <lineage>
        <taxon>Eukaryota</taxon>
        <taxon>Fungi</taxon>
        <taxon>Fungi incertae sedis</taxon>
        <taxon>Zoopagomycota</taxon>
        <taxon>Kickxellomycotina</taxon>
        <taxon>Kickxellomycetes</taxon>
        <taxon>Kickxellales</taxon>
        <taxon>Kickxellaceae</taxon>
        <taxon>Coemansia</taxon>
    </lineage>
</organism>
<evidence type="ECO:0000256" key="4">
    <source>
        <dbReference type="ARBA" id="ARBA00022777"/>
    </source>
</evidence>
<dbReference type="GO" id="GO:0004674">
    <property type="term" value="F:protein serine/threonine kinase activity"/>
    <property type="evidence" value="ECO:0007669"/>
    <property type="project" value="UniProtKB-KW"/>
</dbReference>